<sequence length="127" mass="13312">MATWIDVLSLSVTTIVFVGTILAVIYSARKIASIVAATKESLKNRGISLSGSGVSIKTNKRLDMEHYVDATQRGLIKVMDAASFGKRDAAERTSSPASRGGSSSEDNVHAKPASTASGVAVRKSNSK</sequence>
<keyword evidence="2" id="KW-1133">Transmembrane helix</keyword>
<evidence type="ECO:0000256" key="2">
    <source>
        <dbReference type="SAM" id="Phobius"/>
    </source>
</evidence>
<dbReference type="Proteomes" id="UP000054018">
    <property type="component" value="Unassembled WGS sequence"/>
</dbReference>
<reference evidence="4" key="2">
    <citation type="submission" date="2015-01" db="EMBL/GenBank/DDBJ databases">
        <title>Evolutionary Origins and Diversification of the Mycorrhizal Mutualists.</title>
        <authorList>
            <consortium name="DOE Joint Genome Institute"/>
            <consortium name="Mycorrhizal Genomics Consortium"/>
            <person name="Kohler A."/>
            <person name="Kuo A."/>
            <person name="Nagy L.G."/>
            <person name="Floudas D."/>
            <person name="Copeland A."/>
            <person name="Barry K.W."/>
            <person name="Cichocki N."/>
            <person name="Veneault-Fourrey C."/>
            <person name="LaButti K."/>
            <person name="Lindquist E.A."/>
            <person name="Lipzen A."/>
            <person name="Lundell T."/>
            <person name="Morin E."/>
            <person name="Murat C."/>
            <person name="Riley R."/>
            <person name="Ohm R."/>
            <person name="Sun H."/>
            <person name="Tunlid A."/>
            <person name="Henrissat B."/>
            <person name="Grigoriev I.V."/>
            <person name="Hibbett D.S."/>
            <person name="Martin F."/>
        </authorList>
    </citation>
    <scope>NUCLEOTIDE SEQUENCE [LARGE SCALE GENOMIC DNA]</scope>
    <source>
        <strain evidence="4">441</strain>
    </source>
</reference>
<feature type="region of interest" description="Disordered" evidence="1">
    <location>
        <begin position="85"/>
        <end position="127"/>
    </location>
</feature>
<keyword evidence="2" id="KW-0472">Membrane</keyword>
<organism evidence="3 4">
    <name type="scientific">Pisolithus microcarpus 441</name>
    <dbReference type="NCBI Taxonomy" id="765257"/>
    <lineage>
        <taxon>Eukaryota</taxon>
        <taxon>Fungi</taxon>
        <taxon>Dikarya</taxon>
        <taxon>Basidiomycota</taxon>
        <taxon>Agaricomycotina</taxon>
        <taxon>Agaricomycetes</taxon>
        <taxon>Agaricomycetidae</taxon>
        <taxon>Boletales</taxon>
        <taxon>Sclerodermatineae</taxon>
        <taxon>Pisolithaceae</taxon>
        <taxon>Pisolithus</taxon>
    </lineage>
</organism>
<evidence type="ECO:0000313" key="4">
    <source>
        <dbReference type="Proteomes" id="UP000054018"/>
    </source>
</evidence>
<name>A0A0C9YWX4_9AGAM</name>
<feature type="compositionally biased region" description="Low complexity" evidence="1">
    <location>
        <begin position="94"/>
        <end position="104"/>
    </location>
</feature>
<feature type="transmembrane region" description="Helical" evidence="2">
    <location>
        <begin position="7"/>
        <end position="28"/>
    </location>
</feature>
<proteinExistence type="predicted"/>
<accession>A0A0C9YWX4</accession>
<protein>
    <submittedName>
        <fullName evidence="3">Uncharacterized protein</fullName>
    </submittedName>
</protein>
<gene>
    <name evidence="3" type="ORF">PISMIDRAFT_487456</name>
</gene>
<keyword evidence="2" id="KW-0812">Transmembrane</keyword>
<dbReference type="OrthoDB" id="2505950at2759"/>
<keyword evidence="4" id="KW-1185">Reference proteome</keyword>
<dbReference type="AlphaFoldDB" id="A0A0C9YWX4"/>
<evidence type="ECO:0000313" key="3">
    <source>
        <dbReference type="EMBL" id="KIK29585.1"/>
    </source>
</evidence>
<reference evidence="3 4" key="1">
    <citation type="submission" date="2014-04" db="EMBL/GenBank/DDBJ databases">
        <authorList>
            <consortium name="DOE Joint Genome Institute"/>
            <person name="Kuo A."/>
            <person name="Kohler A."/>
            <person name="Costa M.D."/>
            <person name="Nagy L.G."/>
            <person name="Floudas D."/>
            <person name="Copeland A."/>
            <person name="Barry K.W."/>
            <person name="Cichocki N."/>
            <person name="Veneault-Fourrey C."/>
            <person name="LaButti K."/>
            <person name="Lindquist E.A."/>
            <person name="Lipzen A."/>
            <person name="Lundell T."/>
            <person name="Morin E."/>
            <person name="Murat C."/>
            <person name="Sun H."/>
            <person name="Tunlid A."/>
            <person name="Henrissat B."/>
            <person name="Grigoriev I.V."/>
            <person name="Hibbett D.S."/>
            <person name="Martin F."/>
            <person name="Nordberg H.P."/>
            <person name="Cantor M.N."/>
            <person name="Hua S.X."/>
        </authorList>
    </citation>
    <scope>NUCLEOTIDE SEQUENCE [LARGE SCALE GENOMIC DNA]</scope>
    <source>
        <strain evidence="3 4">441</strain>
    </source>
</reference>
<dbReference type="EMBL" id="KN833689">
    <property type="protein sequence ID" value="KIK29585.1"/>
    <property type="molecule type" value="Genomic_DNA"/>
</dbReference>
<evidence type="ECO:0000256" key="1">
    <source>
        <dbReference type="SAM" id="MobiDB-lite"/>
    </source>
</evidence>
<dbReference type="HOGENOM" id="CLU_156014_0_0_1"/>